<sequence>MIGRGRSASSSTTATAAGGTWVSTTSVSDSGKRIKRRCLSSTPTLLLIAPLPPRATISSIGSPPSLVLLVYNSSSLSAFS</sequence>
<keyword evidence="3" id="KW-1185">Reference proteome</keyword>
<feature type="compositionally biased region" description="Low complexity" evidence="1">
    <location>
        <begin position="1"/>
        <end position="20"/>
    </location>
</feature>
<proteinExistence type="predicted"/>
<comment type="caution">
    <text evidence="2">The sequence shown here is derived from an EMBL/GenBank/DDBJ whole genome shotgun (WGS) entry which is preliminary data.</text>
</comment>
<reference evidence="2" key="1">
    <citation type="submission" date="2019-09" db="EMBL/GenBank/DDBJ databases">
        <title>Draft genome information of white flower Hibiscus syriacus.</title>
        <authorList>
            <person name="Kim Y.-M."/>
        </authorList>
    </citation>
    <scope>NUCLEOTIDE SEQUENCE [LARGE SCALE GENOMIC DNA]</scope>
    <source>
        <strain evidence="2">YM2019G1</strain>
    </source>
</reference>
<dbReference type="EMBL" id="VEPZ02001633">
    <property type="protein sequence ID" value="KAE8665054.1"/>
    <property type="molecule type" value="Genomic_DNA"/>
</dbReference>
<evidence type="ECO:0000256" key="1">
    <source>
        <dbReference type="SAM" id="MobiDB-lite"/>
    </source>
</evidence>
<evidence type="ECO:0000313" key="3">
    <source>
        <dbReference type="Proteomes" id="UP000436088"/>
    </source>
</evidence>
<feature type="region of interest" description="Disordered" evidence="1">
    <location>
        <begin position="1"/>
        <end position="29"/>
    </location>
</feature>
<dbReference type="Proteomes" id="UP000436088">
    <property type="component" value="Unassembled WGS sequence"/>
</dbReference>
<protein>
    <submittedName>
        <fullName evidence="2">Uncharacterized protein</fullName>
    </submittedName>
</protein>
<gene>
    <name evidence="2" type="ORF">F3Y22_tig00112688pilonHSYRG00009</name>
</gene>
<dbReference type="AlphaFoldDB" id="A0A6A2Y706"/>
<evidence type="ECO:0000313" key="2">
    <source>
        <dbReference type="EMBL" id="KAE8665054.1"/>
    </source>
</evidence>
<name>A0A6A2Y706_HIBSY</name>
<organism evidence="2 3">
    <name type="scientific">Hibiscus syriacus</name>
    <name type="common">Rose of Sharon</name>
    <dbReference type="NCBI Taxonomy" id="106335"/>
    <lineage>
        <taxon>Eukaryota</taxon>
        <taxon>Viridiplantae</taxon>
        <taxon>Streptophyta</taxon>
        <taxon>Embryophyta</taxon>
        <taxon>Tracheophyta</taxon>
        <taxon>Spermatophyta</taxon>
        <taxon>Magnoliopsida</taxon>
        <taxon>eudicotyledons</taxon>
        <taxon>Gunneridae</taxon>
        <taxon>Pentapetalae</taxon>
        <taxon>rosids</taxon>
        <taxon>malvids</taxon>
        <taxon>Malvales</taxon>
        <taxon>Malvaceae</taxon>
        <taxon>Malvoideae</taxon>
        <taxon>Hibiscus</taxon>
    </lineage>
</organism>
<accession>A0A6A2Y706</accession>